<feature type="region of interest" description="Disordered" evidence="1">
    <location>
        <begin position="131"/>
        <end position="152"/>
    </location>
</feature>
<name>X1SAR7_9ZZZZ</name>
<comment type="caution">
    <text evidence="3">The sequence shown here is derived from an EMBL/GenBank/DDBJ whole genome shotgun (WGS) entry which is preliminary data.</text>
</comment>
<evidence type="ECO:0000313" key="3">
    <source>
        <dbReference type="EMBL" id="GAI72500.1"/>
    </source>
</evidence>
<dbReference type="InterPro" id="IPR014729">
    <property type="entry name" value="Rossmann-like_a/b/a_fold"/>
</dbReference>
<gene>
    <name evidence="3" type="ORF">S12H4_04084</name>
</gene>
<feature type="non-terminal residue" evidence="3">
    <location>
        <position position="1"/>
    </location>
</feature>
<dbReference type="PANTHER" id="PTHR43196">
    <property type="entry name" value="SULFATE ADENYLYLTRANSFERASE SUBUNIT 2"/>
    <property type="match status" value="1"/>
</dbReference>
<dbReference type="Gene3D" id="3.40.50.620">
    <property type="entry name" value="HUPs"/>
    <property type="match status" value="1"/>
</dbReference>
<dbReference type="InterPro" id="IPR050128">
    <property type="entry name" value="Sulfate_adenylyltrnsfr_sub2"/>
</dbReference>
<evidence type="ECO:0000256" key="1">
    <source>
        <dbReference type="SAM" id="MobiDB-lite"/>
    </source>
</evidence>
<dbReference type="AlphaFoldDB" id="X1SAR7"/>
<dbReference type="Pfam" id="PF01507">
    <property type="entry name" value="PAPS_reduct"/>
    <property type="match status" value="1"/>
</dbReference>
<dbReference type="GO" id="GO:0003824">
    <property type="term" value="F:catalytic activity"/>
    <property type="evidence" value="ECO:0007669"/>
    <property type="project" value="InterPro"/>
</dbReference>
<evidence type="ECO:0000259" key="2">
    <source>
        <dbReference type="Pfam" id="PF01507"/>
    </source>
</evidence>
<dbReference type="InterPro" id="IPR002500">
    <property type="entry name" value="PAPS_reduct_dom"/>
</dbReference>
<protein>
    <recommendedName>
        <fullName evidence="2">Phosphoadenosine phosphosulphate reductase domain-containing protein</fullName>
    </recommendedName>
</protein>
<dbReference type="EMBL" id="BARW01001216">
    <property type="protein sequence ID" value="GAI72500.1"/>
    <property type="molecule type" value="Genomic_DNA"/>
</dbReference>
<sequence>KRKVIVNFSGGKDSTVAILEALKRYPKDEIILCWQDTGAEYLETESHVRLIAQTLELPLEIQRSQRDFWEEARHRQYFPTPVVRHCTSHLKHDVFNKWLTAKFKGKGYEIIVVSGIRAEESLHRSRLHEWEDPATFNPPGSPLPDLLFGRTR</sequence>
<feature type="domain" description="Phosphoadenosine phosphosulphate reductase" evidence="2">
    <location>
        <begin position="4"/>
        <end position="131"/>
    </location>
</feature>
<proteinExistence type="predicted"/>
<dbReference type="PANTHER" id="PTHR43196:SF2">
    <property type="entry name" value="PHOSPHOADENOSINE PHOSPHOSULFATE REDUCTASE"/>
    <property type="match status" value="1"/>
</dbReference>
<dbReference type="SUPFAM" id="SSF52402">
    <property type="entry name" value="Adenine nucleotide alpha hydrolases-like"/>
    <property type="match status" value="1"/>
</dbReference>
<accession>X1SAR7</accession>
<organism evidence="3">
    <name type="scientific">marine sediment metagenome</name>
    <dbReference type="NCBI Taxonomy" id="412755"/>
    <lineage>
        <taxon>unclassified sequences</taxon>
        <taxon>metagenomes</taxon>
        <taxon>ecological metagenomes</taxon>
    </lineage>
</organism>
<reference evidence="3" key="1">
    <citation type="journal article" date="2014" name="Front. Microbiol.">
        <title>High frequency of phylogenetically diverse reductive dehalogenase-homologous genes in deep subseafloor sedimentary metagenomes.</title>
        <authorList>
            <person name="Kawai M."/>
            <person name="Futagami T."/>
            <person name="Toyoda A."/>
            <person name="Takaki Y."/>
            <person name="Nishi S."/>
            <person name="Hori S."/>
            <person name="Arai W."/>
            <person name="Tsubouchi T."/>
            <person name="Morono Y."/>
            <person name="Uchiyama I."/>
            <person name="Ito T."/>
            <person name="Fujiyama A."/>
            <person name="Inagaki F."/>
            <person name="Takami H."/>
        </authorList>
    </citation>
    <scope>NUCLEOTIDE SEQUENCE</scope>
    <source>
        <strain evidence="3">Expedition CK06-06</strain>
    </source>
</reference>